<dbReference type="InterPro" id="IPR003439">
    <property type="entry name" value="ABC_transporter-like_ATP-bd"/>
</dbReference>
<evidence type="ECO:0000313" key="7">
    <source>
        <dbReference type="Proteomes" id="UP000668403"/>
    </source>
</evidence>
<dbReference type="PANTHER" id="PTHR42734">
    <property type="entry name" value="METAL TRANSPORT SYSTEM ATP-BINDING PROTEIN TM_0124-RELATED"/>
    <property type="match status" value="1"/>
</dbReference>
<protein>
    <submittedName>
        <fullName evidence="6">Metal ABC transporter ATP-binding protein</fullName>
    </submittedName>
</protein>
<dbReference type="Gene3D" id="3.40.50.300">
    <property type="entry name" value="P-loop containing nucleotide triphosphate hydrolases"/>
    <property type="match status" value="1"/>
</dbReference>
<dbReference type="InterPro" id="IPR050153">
    <property type="entry name" value="Metal_Ion_Import_ABC"/>
</dbReference>
<dbReference type="RefSeq" id="WP_208239785.1">
    <property type="nucleotide sequence ID" value="NZ_BAAAQU010000002.1"/>
</dbReference>
<name>A0A939QIE6_9MICO</name>
<dbReference type="GO" id="GO:0016887">
    <property type="term" value="F:ATP hydrolysis activity"/>
    <property type="evidence" value="ECO:0007669"/>
    <property type="project" value="InterPro"/>
</dbReference>
<dbReference type="InterPro" id="IPR017871">
    <property type="entry name" value="ABC_transporter-like_CS"/>
</dbReference>
<evidence type="ECO:0000256" key="1">
    <source>
        <dbReference type="ARBA" id="ARBA00005417"/>
    </source>
</evidence>
<dbReference type="InterPro" id="IPR003593">
    <property type="entry name" value="AAA+_ATPase"/>
</dbReference>
<dbReference type="SUPFAM" id="SSF52540">
    <property type="entry name" value="P-loop containing nucleoside triphosphate hydrolases"/>
    <property type="match status" value="1"/>
</dbReference>
<dbReference type="GO" id="GO:0005524">
    <property type="term" value="F:ATP binding"/>
    <property type="evidence" value="ECO:0007669"/>
    <property type="project" value="UniProtKB-KW"/>
</dbReference>
<dbReference type="Proteomes" id="UP000668403">
    <property type="component" value="Unassembled WGS sequence"/>
</dbReference>
<gene>
    <name evidence="6" type="ORF">J4H85_11595</name>
</gene>
<evidence type="ECO:0000256" key="3">
    <source>
        <dbReference type="ARBA" id="ARBA00022741"/>
    </source>
</evidence>
<feature type="domain" description="ABC transporter" evidence="5">
    <location>
        <begin position="8"/>
        <end position="216"/>
    </location>
</feature>
<proteinExistence type="inferred from homology"/>
<dbReference type="Pfam" id="PF00005">
    <property type="entry name" value="ABC_tran"/>
    <property type="match status" value="1"/>
</dbReference>
<evidence type="ECO:0000313" key="6">
    <source>
        <dbReference type="EMBL" id="MBO2990638.1"/>
    </source>
</evidence>
<evidence type="ECO:0000259" key="5">
    <source>
        <dbReference type="PROSITE" id="PS50893"/>
    </source>
</evidence>
<dbReference type="PROSITE" id="PS50893">
    <property type="entry name" value="ABC_TRANSPORTER_2"/>
    <property type="match status" value="1"/>
</dbReference>
<keyword evidence="2" id="KW-0813">Transport</keyword>
<dbReference type="PANTHER" id="PTHR42734:SF5">
    <property type="entry name" value="IRON TRANSPORT SYSTEM ATP-BINDING PROTEIN HI_0361-RELATED"/>
    <property type="match status" value="1"/>
</dbReference>
<dbReference type="InterPro" id="IPR027417">
    <property type="entry name" value="P-loop_NTPase"/>
</dbReference>
<dbReference type="AlphaFoldDB" id="A0A939QIE6"/>
<keyword evidence="7" id="KW-1185">Reference proteome</keyword>
<dbReference type="EMBL" id="JAGFBF010000005">
    <property type="protein sequence ID" value="MBO2990638.1"/>
    <property type="molecule type" value="Genomic_DNA"/>
</dbReference>
<keyword evidence="3" id="KW-0547">Nucleotide-binding</keyword>
<reference evidence="6" key="1">
    <citation type="submission" date="2021-03" db="EMBL/GenBank/DDBJ databases">
        <title>Leucobacter chromiisoli sp. nov., isolated from chromium-containing soil of chemical plant.</title>
        <authorList>
            <person name="Xu Z."/>
        </authorList>
    </citation>
    <scope>NUCLEOTIDE SEQUENCE</scope>
    <source>
        <strain evidence="6">K 70/01</strain>
    </source>
</reference>
<accession>A0A939QIE6</accession>
<dbReference type="SMART" id="SM00382">
    <property type="entry name" value="AAA"/>
    <property type="match status" value="1"/>
</dbReference>
<organism evidence="6 7">
    <name type="scientific">Leucobacter tardus</name>
    <dbReference type="NCBI Taxonomy" id="501483"/>
    <lineage>
        <taxon>Bacteria</taxon>
        <taxon>Bacillati</taxon>
        <taxon>Actinomycetota</taxon>
        <taxon>Actinomycetes</taxon>
        <taxon>Micrococcales</taxon>
        <taxon>Microbacteriaceae</taxon>
        <taxon>Leucobacter</taxon>
    </lineage>
</organism>
<evidence type="ECO:0000256" key="2">
    <source>
        <dbReference type="ARBA" id="ARBA00022448"/>
    </source>
</evidence>
<evidence type="ECO:0000256" key="4">
    <source>
        <dbReference type="ARBA" id="ARBA00022840"/>
    </source>
</evidence>
<comment type="caution">
    <text evidence="6">The sequence shown here is derived from an EMBL/GenBank/DDBJ whole genome shotgun (WGS) entry which is preliminary data.</text>
</comment>
<sequence>MTDPSPSIAVRDVHFAYTATPVLRGLSFDLFPGAVTAIAGANGSGKSTLLELIADVRAPQNGAITRRGDVSLVLQRPDVPQTLPVTGRDTVAMGTWKRGRRMSSTDRSAAVERALRRVGMDALADRPLTTLSGGQRQRIFVAQGIARDPDILLLDEPSAGLDTASVARTQEILREEAARGATVVCVTHDDDAIGAADRVIRLEHGRVAAARAVADLR</sequence>
<comment type="similarity">
    <text evidence="1">Belongs to the ABC transporter superfamily.</text>
</comment>
<keyword evidence="4 6" id="KW-0067">ATP-binding</keyword>
<dbReference type="PROSITE" id="PS00211">
    <property type="entry name" value="ABC_TRANSPORTER_1"/>
    <property type="match status" value="1"/>
</dbReference>